<name>A0A2D2CUX7_METT3</name>
<gene>
    <name evidence="8" type="ORF">CQW49_00040</name>
</gene>
<evidence type="ECO:0000256" key="3">
    <source>
        <dbReference type="ARBA" id="ARBA00022692"/>
    </source>
</evidence>
<dbReference type="Pfam" id="PF02656">
    <property type="entry name" value="DUF202"/>
    <property type="match status" value="1"/>
</dbReference>
<evidence type="ECO:0000256" key="1">
    <source>
        <dbReference type="ARBA" id="ARBA00004651"/>
    </source>
</evidence>
<evidence type="ECO:0000259" key="7">
    <source>
        <dbReference type="Pfam" id="PF02656"/>
    </source>
</evidence>
<evidence type="ECO:0000256" key="5">
    <source>
        <dbReference type="ARBA" id="ARBA00023136"/>
    </source>
</evidence>
<evidence type="ECO:0000256" key="4">
    <source>
        <dbReference type="ARBA" id="ARBA00022989"/>
    </source>
</evidence>
<proteinExistence type="predicted"/>
<sequence>MIRDYTDHAANERTYLAWVRTGIAVMALGFVIEKFNLFVLTIGGSIILEGAAGALVERRLERLSGPLARDGGGVLVLGGIGLIAIATWRFIHTRRLLDDEQTHKASVGRIELIALAALLLVVAGFGAFLAMG</sequence>
<evidence type="ECO:0000256" key="6">
    <source>
        <dbReference type="SAM" id="Phobius"/>
    </source>
</evidence>
<organism evidence="8 9">
    <name type="scientific">Methylosinus trichosporium (strain ATCC 35070 / NCIMB 11131 / UNIQEM 75 / OB3b)</name>
    <dbReference type="NCBI Taxonomy" id="595536"/>
    <lineage>
        <taxon>Bacteria</taxon>
        <taxon>Pseudomonadati</taxon>
        <taxon>Pseudomonadota</taxon>
        <taxon>Alphaproteobacteria</taxon>
        <taxon>Hyphomicrobiales</taxon>
        <taxon>Methylocystaceae</taxon>
        <taxon>Methylosinus</taxon>
    </lineage>
</organism>
<protein>
    <submittedName>
        <fullName evidence="8">DUF202 domain-containing protein</fullName>
    </submittedName>
</protein>
<feature type="transmembrane region" description="Helical" evidence="6">
    <location>
        <begin position="37"/>
        <end position="56"/>
    </location>
</feature>
<dbReference type="EMBL" id="CP023737">
    <property type="protein sequence ID" value="ATQ66459.1"/>
    <property type="molecule type" value="Genomic_DNA"/>
</dbReference>
<evidence type="ECO:0000313" key="8">
    <source>
        <dbReference type="EMBL" id="ATQ66459.1"/>
    </source>
</evidence>
<dbReference type="PANTHER" id="PTHR34187">
    <property type="entry name" value="FGR18P"/>
    <property type="match status" value="1"/>
</dbReference>
<keyword evidence="2" id="KW-1003">Cell membrane</keyword>
<evidence type="ECO:0000256" key="2">
    <source>
        <dbReference type="ARBA" id="ARBA00022475"/>
    </source>
</evidence>
<evidence type="ECO:0000313" key="9">
    <source>
        <dbReference type="Proteomes" id="UP000230709"/>
    </source>
</evidence>
<reference evidence="9" key="1">
    <citation type="submission" date="2017-10" db="EMBL/GenBank/DDBJ databases">
        <title>Completed PacBio SMRT sequence of Methylosinus trichosporium OB3b reveals presence of a third large plasmid.</title>
        <authorList>
            <person name="Charles T.C."/>
            <person name="Lynch M.D.J."/>
            <person name="Heil J.R."/>
            <person name="Cheng J."/>
        </authorList>
    </citation>
    <scope>NUCLEOTIDE SEQUENCE [LARGE SCALE GENOMIC DNA]</scope>
    <source>
        <strain evidence="9">OB3b</strain>
    </source>
</reference>
<dbReference type="GO" id="GO:0005886">
    <property type="term" value="C:plasma membrane"/>
    <property type="evidence" value="ECO:0007669"/>
    <property type="project" value="UniProtKB-SubCell"/>
</dbReference>
<keyword evidence="4 6" id="KW-1133">Transmembrane helix</keyword>
<dbReference type="InterPro" id="IPR003807">
    <property type="entry name" value="DUF202"/>
</dbReference>
<dbReference type="PANTHER" id="PTHR34187:SF2">
    <property type="entry name" value="DUF202 DOMAIN-CONTAINING PROTEIN"/>
    <property type="match status" value="1"/>
</dbReference>
<dbReference type="AlphaFoldDB" id="A0A2D2CUX7"/>
<dbReference type="RefSeq" id="WP_003614449.1">
    <property type="nucleotide sequence ID" value="NZ_ADVE02000001.1"/>
</dbReference>
<comment type="subcellular location">
    <subcellularLocation>
        <location evidence="1">Cell membrane</location>
        <topology evidence="1">Multi-pass membrane protein</topology>
    </subcellularLocation>
</comment>
<feature type="domain" description="DUF202" evidence="7">
    <location>
        <begin position="7"/>
        <end position="95"/>
    </location>
</feature>
<keyword evidence="9" id="KW-1185">Reference proteome</keyword>
<dbReference type="STRING" id="595536.GCA_000178815_00934"/>
<dbReference type="KEGG" id="mtw:CQW49_00040"/>
<dbReference type="Proteomes" id="UP000230709">
    <property type="component" value="Chromosome"/>
</dbReference>
<feature type="transmembrane region" description="Helical" evidence="6">
    <location>
        <begin position="71"/>
        <end position="91"/>
    </location>
</feature>
<feature type="transmembrane region" description="Helical" evidence="6">
    <location>
        <begin position="15"/>
        <end position="32"/>
    </location>
</feature>
<feature type="transmembrane region" description="Helical" evidence="6">
    <location>
        <begin position="112"/>
        <end position="131"/>
    </location>
</feature>
<keyword evidence="3 6" id="KW-0812">Transmembrane</keyword>
<keyword evidence="5 6" id="KW-0472">Membrane</keyword>
<dbReference type="InterPro" id="IPR052053">
    <property type="entry name" value="IM_YidH-like"/>
</dbReference>
<accession>A0A2D2CUX7</accession>